<organism evidence="2">
    <name type="scientific">Lepeophtheirus salmonis</name>
    <name type="common">Salmon louse</name>
    <name type="synonym">Caligus salmonis</name>
    <dbReference type="NCBI Taxonomy" id="72036"/>
    <lineage>
        <taxon>Eukaryota</taxon>
        <taxon>Metazoa</taxon>
        <taxon>Ecdysozoa</taxon>
        <taxon>Arthropoda</taxon>
        <taxon>Crustacea</taxon>
        <taxon>Multicrustacea</taxon>
        <taxon>Hexanauplia</taxon>
        <taxon>Copepoda</taxon>
        <taxon>Siphonostomatoida</taxon>
        <taxon>Caligidae</taxon>
        <taxon>Lepeophtheirus</taxon>
    </lineage>
</organism>
<accession>A0A0K2TCT9</accession>
<reference evidence="2" key="1">
    <citation type="submission" date="2014-05" db="EMBL/GenBank/DDBJ databases">
        <authorList>
            <person name="Chronopoulou M."/>
        </authorList>
    </citation>
    <scope>NUCLEOTIDE SEQUENCE</scope>
    <source>
        <tissue evidence="2">Whole organism</tissue>
    </source>
</reference>
<sequence>MAWDLSYDVHLLSCFVHYGIDLAFVVFLNGQAMSSAFIITSYMY</sequence>
<proteinExistence type="predicted"/>
<dbReference type="EMBL" id="HACA01005920">
    <property type="protein sequence ID" value="CDW23281.1"/>
    <property type="molecule type" value="Transcribed_RNA"/>
</dbReference>
<keyword evidence="1" id="KW-1133">Transmembrane helix</keyword>
<keyword evidence="1" id="KW-0472">Membrane</keyword>
<feature type="transmembrane region" description="Helical" evidence="1">
    <location>
        <begin position="15"/>
        <end position="39"/>
    </location>
</feature>
<evidence type="ECO:0000256" key="1">
    <source>
        <dbReference type="SAM" id="Phobius"/>
    </source>
</evidence>
<name>A0A0K2TCT9_LEPSM</name>
<protein>
    <submittedName>
        <fullName evidence="2">Uncharacterized protein</fullName>
    </submittedName>
</protein>
<dbReference type="AlphaFoldDB" id="A0A0K2TCT9"/>
<keyword evidence="1" id="KW-0812">Transmembrane</keyword>
<evidence type="ECO:0000313" key="2">
    <source>
        <dbReference type="EMBL" id="CDW23281.1"/>
    </source>
</evidence>